<reference evidence="1" key="1">
    <citation type="journal article" date="2013" name="J. Plant Res.">
        <title>Effect of fungi and light on seed germination of three Opuntia species from semiarid lands of central Mexico.</title>
        <authorList>
            <person name="Delgado-Sanchez P."/>
            <person name="Jimenez-Bremont J.F."/>
            <person name="Guerrero-Gonzalez Mde L."/>
            <person name="Flores J."/>
        </authorList>
    </citation>
    <scope>NUCLEOTIDE SEQUENCE</scope>
    <source>
        <tissue evidence="1">Cladode</tissue>
    </source>
</reference>
<protein>
    <submittedName>
        <fullName evidence="1">Uncharacterized protein</fullName>
    </submittedName>
</protein>
<evidence type="ECO:0000313" key="1">
    <source>
        <dbReference type="EMBL" id="MBA4634463.1"/>
    </source>
</evidence>
<dbReference type="AlphaFoldDB" id="A0A7C9D8N9"/>
<name>A0A7C9D8N9_OPUST</name>
<organism evidence="1">
    <name type="scientific">Opuntia streptacantha</name>
    <name type="common">Prickly pear cactus</name>
    <name type="synonym">Opuntia cardona</name>
    <dbReference type="NCBI Taxonomy" id="393608"/>
    <lineage>
        <taxon>Eukaryota</taxon>
        <taxon>Viridiplantae</taxon>
        <taxon>Streptophyta</taxon>
        <taxon>Embryophyta</taxon>
        <taxon>Tracheophyta</taxon>
        <taxon>Spermatophyta</taxon>
        <taxon>Magnoliopsida</taxon>
        <taxon>eudicotyledons</taxon>
        <taxon>Gunneridae</taxon>
        <taxon>Pentapetalae</taxon>
        <taxon>Caryophyllales</taxon>
        <taxon>Cactineae</taxon>
        <taxon>Cactaceae</taxon>
        <taxon>Opuntioideae</taxon>
        <taxon>Opuntia</taxon>
    </lineage>
</organism>
<dbReference type="EMBL" id="GISG01091211">
    <property type="protein sequence ID" value="MBA4634463.1"/>
    <property type="molecule type" value="Transcribed_RNA"/>
</dbReference>
<sequence>MIILQFFSSYPPNTKKHSQRLWPGVNWFRSIEEQIIIDLEHQRVEGVPWNDNRRLQYHRSVIGKPDTLKFNQKKQRMAKEEVHKCLHSVIQPKKKSNNDKKGRSNL</sequence>
<proteinExistence type="predicted"/>
<accession>A0A7C9D8N9</accession>
<reference evidence="1" key="2">
    <citation type="submission" date="2020-07" db="EMBL/GenBank/DDBJ databases">
        <authorList>
            <person name="Vera ALvarez R."/>
            <person name="Arias-Moreno D.M."/>
            <person name="Jimenez-Jacinto V."/>
            <person name="Jimenez-Bremont J.F."/>
            <person name="Swaminathan K."/>
            <person name="Moose S.P."/>
            <person name="Guerrero-Gonzalez M.L."/>
            <person name="Marino-Ramirez L."/>
            <person name="Landsman D."/>
            <person name="Rodriguez-Kessler M."/>
            <person name="Delgado-Sanchez P."/>
        </authorList>
    </citation>
    <scope>NUCLEOTIDE SEQUENCE</scope>
    <source>
        <tissue evidence="1">Cladode</tissue>
    </source>
</reference>